<evidence type="ECO:0000313" key="3">
    <source>
        <dbReference type="Proteomes" id="UP000006727"/>
    </source>
</evidence>
<dbReference type="Proteomes" id="UP000006727">
    <property type="component" value="Chromosome 21"/>
</dbReference>
<keyword evidence="3" id="KW-1185">Reference proteome</keyword>
<dbReference type="EMBL" id="ABEU02000021">
    <property type="protein sequence ID" value="PNR32304.1"/>
    <property type="molecule type" value="Genomic_DNA"/>
</dbReference>
<evidence type="ECO:0000313" key="1">
    <source>
        <dbReference type="EMBL" id="PNR32304.1"/>
    </source>
</evidence>
<reference evidence="1 3" key="2">
    <citation type="journal article" date="2018" name="Plant J.">
        <title>The Physcomitrella patens chromosome-scale assembly reveals moss genome structure and evolution.</title>
        <authorList>
            <person name="Lang D."/>
            <person name="Ullrich K.K."/>
            <person name="Murat F."/>
            <person name="Fuchs J."/>
            <person name="Jenkins J."/>
            <person name="Haas F.B."/>
            <person name="Piednoel M."/>
            <person name="Gundlach H."/>
            <person name="Van Bel M."/>
            <person name="Meyberg R."/>
            <person name="Vives C."/>
            <person name="Morata J."/>
            <person name="Symeonidi A."/>
            <person name="Hiss M."/>
            <person name="Muchero W."/>
            <person name="Kamisugi Y."/>
            <person name="Saleh O."/>
            <person name="Blanc G."/>
            <person name="Decker E.L."/>
            <person name="van Gessel N."/>
            <person name="Grimwood J."/>
            <person name="Hayes R.D."/>
            <person name="Graham S.W."/>
            <person name="Gunter L.E."/>
            <person name="McDaniel S.F."/>
            <person name="Hoernstein S.N.W."/>
            <person name="Larsson A."/>
            <person name="Li F.W."/>
            <person name="Perroud P.F."/>
            <person name="Phillips J."/>
            <person name="Ranjan P."/>
            <person name="Rokshar D.S."/>
            <person name="Rothfels C.J."/>
            <person name="Schneider L."/>
            <person name="Shu S."/>
            <person name="Stevenson D.W."/>
            <person name="Thummler F."/>
            <person name="Tillich M."/>
            <person name="Villarreal Aguilar J.C."/>
            <person name="Widiez T."/>
            <person name="Wong G.K."/>
            <person name="Wymore A."/>
            <person name="Zhang Y."/>
            <person name="Zimmer A.D."/>
            <person name="Quatrano R.S."/>
            <person name="Mayer K.F.X."/>
            <person name="Goodstein D."/>
            <person name="Casacuberta J.M."/>
            <person name="Vandepoele K."/>
            <person name="Reski R."/>
            <person name="Cuming A.C."/>
            <person name="Tuskan G.A."/>
            <person name="Maumus F."/>
            <person name="Salse J."/>
            <person name="Schmutz J."/>
            <person name="Rensing S.A."/>
        </authorList>
    </citation>
    <scope>NUCLEOTIDE SEQUENCE [LARGE SCALE GENOMIC DNA]</scope>
    <source>
        <strain evidence="2 3">cv. Gransden 2004</strain>
    </source>
</reference>
<reference evidence="2" key="3">
    <citation type="submission" date="2020-12" db="UniProtKB">
        <authorList>
            <consortium name="EnsemblPlants"/>
        </authorList>
    </citation>
    <scope>IDENTIFICATION</scope>
</reference>
<gene>
    <name evidence="1" type="ORF">PHYPA_026430</name>
</gene>
<name>A0A2K1ISQ1_PHYPA</name>
<protein>
    <submittedName>
        <fullName evidence="1 2">Uncharacterized protein</fullName>
    </submittedName>
</protein>
<evidence type="ECO:0000313" key="2">
    <source>
        <dbReference type="EnsemblPlants" id="Pp3c21_20303V3.1"/>
    </source>
</evidence>
<organism evidence="1">
    <name type="scientific">Physcomitrium patens</name>
    <name type="common">Spreading-leaved earth moss</name>
    <name type="synonym">Physcomitrella patens</name>
    <dbReference type="NCBI Taxonomy" id="3218"/>
    <lineage>
        <taxon>Eukaryota</taxon>
        <taxon>Viridiplantae</taxon>
        <taxon>Streptophyta</taxon>
        <taxon>Embryophyta</taxon>
        <taxon>Bryophyta</taxon>
        <taxon>Bryophytina</taxon>
        <taxon>Bryopsida</taxon>
        <taxon>Funariidae</taxon>
        <taxon>Funariales</taxon>
        <taxon>Funariaceae</taxon>
        <taxon>Physcomitrium</taxon>
    </lineage>
</organism>
<dbReference type="AlphaFoldDB" id="A0A2K1ISQ1"/>
<accession>A0A2K1ISQ1</accession>
<dbReference type="EnsemblPlants" id="Pp3c21_20303V3.1">
    <property type="protein sequence ID" value="Pp3c21_20303V3.1"/>
    <property type="gene ID" value="Pp3c21_20303"/>
</dbReference>
<dbReference type="Gramene" id="Pp3c21_20303V3.1">
    <property type="protein sequence ID" value="Pp3c21_20303V3.1"/>
    <property type="gene ID" value="Pp3c21_20303"/>
</dbReference>
<reference evidence="1 3" key="1">
    <citation type="journal article" date="2008" name="Science">
        <title>The Physcomitrella genome reveals evolutionary insights into the conquest of land by plants.</title>
        <authorList>
            <person name="Rensing S."/>
            <person name="Lang D."/>
            <person name="Zimmer A."/>
            <person name="Terry A."/>
            <person name="Salamov A."/>
            <person name="Shapiro H."/>
            <person name="Nishiyama T."/>
            <person name="Perroud P.-F."/>
            <person name="Lindquist E."/>
            <person name="Kamisugi Y."/>
            <person name="Tanahashi T."/>
            <person name="Sakakibara K."/>
            <person name="Fujita T."/>
            <person name="Oishi K."/>
            <person name="Shin-I T."/>
            <person name="Kuroki Y."/>
            <person name="Toyoda A."/>
            <person name="Suzuki Y."/>
            <person name="Hashimoto A."/>
            <person name="Yamaguchi K."/>
            <person name="Sugano A."/>
            <person name="Kohara Y."/>
            <person name="Fujiyama A."/>
            <person name="Anterola A."/>
            <person name="Aoki S."/>
            <person name="Ashton N."/>
            <person name="Barbazuk W.B."/>
            <person name="Barker E."/>
            <person name="Bennetzen J."/>
            <person name="Bezanilla M."/>
            <person name="Blankenship R."/>
            <person name="Cho S.H."/>
            <person name="Dutcher S."/>
            <person name="Estelle M."/>
            <person name="Fawcett J.A."/>
            <person name="Gundlach H."/>
            <person name="Hanada K."/>
            <person name="Heyl A."/>
            <person name="Hicks K.A."/>
            <person name="Hugh J."/>
            <person name="Lohr M."/>
            <person name="Mayer K."/>
            <person name="Melkozernov A."/>
            <person name="Murata T."/>
            <person name="Nelson D."/>
            <person name="Pils B."/>
            <person name="Prigge M."/>
            <person name="Reiss B."/>
            <person name="Renner T."/>
            <person name="Rombauts S."/>
            <person name="Rushton P."/>
            <person name="Sanderfoot A."/>
            <person name="Schween G."/>
            <person name="Shiu S.-H."/>
            <person name="Stueber K."/>
            <person name="Theodoulou F.L."/>
            <person name="Tu H."/>
            <person name="Van de Peer Y."/>
            <person name="Verrier P.J."/>
            <person name="Waters E."/>
            <person name="Wood A."/>
            <person name="Yang L."/>
            <person name="Cove D."/>
            <person name="Cuming A."/>
            <person name="Hasebe M."/>
            <person name="Lucas S."/>
            <person name="Mishler D.B."/>
            <person name="Reski R."/>
            <person name="Grigoriev I."/>
            <person name="Quatrano R.S."/>
            <person name="Boore J.L."/>
        </authorList>
    </citation>
    <scope>NUCLEOTIDE SEQUENCE [LARGE SCALE GENOMIC DNA]</scope>
    <source>
        <strain evidence="2 3">cv. Gransden 2004</strain>
    </source>
</reference>
<proteinExistence type="predicted"/>
<dbReference type="InParanoid" id="A0A2K1ISQ1"/>
<sequence length="56" mass="6144">MVLICEIMLSKGMIKRSTFSTPLLNVFIKLDPTSTNASNQYKDGSIATIKLVLIAN</sequence>